<feature type="non-terminal residue" evidence="9">
    <location>
        <position position="1"/>
    </location>
</feature>
<dbReference type="InterPro" id="IPR006977">
    <property type="entry name" value="Yip1_dom"/>
</dbReference>
<evidence type="ECO:0000259" key="8">
    <source>
        <dbReference type="Pfam" id="PF04893"/>
    </source>
</evidence>
<feature type="transmembrane region" description="Helical" evidence="6">
    <location>
        <begin position="124"/>
        <end position="146"/>
    </location>
</feature>
<dbReference type="AlphaFoldDB" id="A0A851DI53"/>
<dbReference type="Pfam" id="PF04893">
    <property type="entry name" value="Yip1"/>
    <property type="match status" value="1"/>
</dbReference>
<dbReference type="InterPro" id="IPR039765">
    <property type="entry name" value="Yip5/YIPF1/YIPF2"/>
</dbReference>
<dbReference type="GO" id="GO:0031267">
    <property type="term" value="F:small GTPase binding"/>
    <property type="evidence" value="ECO:0007669"/>
    <property type="project" value="InterPro"/>
</dbReference>
<evidence type="ECO:0000256" key="6">
    <source>
        <dbReference type="RuleBase" id="RU361264"/>
    </source>
</evidence>
<dbReference type="Proteomes" id="UP000660247">
    <property type="component" value="Unassembled WGS sequence"/>
</dbReference>
<evidence type="ECO:0000313" key="10">
    <source>
        <dbReference type="Proteomes" id="UP000660247"/>
    </source>
</evidence>
<keyword evidence="3 6" id="KW-0812">Transmembrane</keyword>
<feature type="transmembrane region" description="Helical" evidence="6">
    <location>
        <begin position="85"/>
        <end position="103"/>
    </location>
</feature>
<sequence>LLGARRQRPQSFWTFEYYQTFFDVDTQQVLERIKGSVTPLPGKNFVRHRLRDNPDLYGESRAVPTPEPGTGAGGSAVTPRAAVPGPFWICATLALAVAIAGNLSHLTEKRTSPGYRYSPQFHNVTVAATLVFCYAALVPLALWGFLRWRHSPGNAAGTYSFLETVCAYGYSLSAYVPAAVLWLIPAPWLQWLLLAVAALLSAAVLAITFWPPARADSRATALAVVAAVVSLHTLLAVGC</sequence>
<dbReference type="OrthoDB" id="10256463at2759"/>
<feature type="region of interest" description="Disordered" evidence="7">
    <location>
        <begin position="56"/>
        <end position="77"/>
    </location>
</feature>
<keyword evidence="4 6" id="KW-1133">Transmembrane helix</keyword>
<dbReference type="GO" id="GO:0016192">
    <property type="term" value="P:vesicle-mediated transport"/>
    <property type="evidence" value="ECO:0007669"/>
    <property type="project" value="InterPro"/>
</dbReference>
<comment type="caution">
    <text evidence="9">The sequence shown here is derived from an EMBL/GenBank/DDBJ whole genome shotgun (WGS) entry which is preliminary data.</text>
</comment>
<dbReference type="PANTHER" id="PTHR12822">
    <property type="entry name" value="PROTEIN YIPF"/>
    <property type="match status" value="1"/>
</dbReference>
<name>A0A851DI53_TODME</name>
<evidence type="ECO:0000256" key="7">
    <source>
        <dbReference type="SAM" id="MobiDB-lite"/>
    </source>
</evidence>
<keyword evidence="10" id="KW-1185">Reference proteome</keyword>
<accession>A0A851DI53</accession>
<dbReference type="EMBL" id="WEIS01064467">
    <property type="protein sequence ID" value="NWI68023.1"/>
    <property type="molecule type" value="Genomic_DNA"/>
</dbReference>
<evidence type="ECO:0000256" key="5">
    <source>
        <dbReference type="ARBA" id="ARBA00023136"/>
    </source>
</evidence>
<gene>
    <name evidence="9" type="primary">Yipf1_1</name>
    <name evidence="9" type="ORF">TODMEX_R06888</name>
</gene>
<comment type="similarity">
    <text evidence="2 6">Belongs to the YIP1 family.</text>
</comment>
<evidence type="ECO:0000256" key="1">
    <source>
        <dbReference type="ARBA" id="ARBA00004257"/>
    </source>
</evidence>
<evidence type="ECO:0000256" key="4">
    <source>
        <dbReference type="ARBA" id="ARBA00022989"/>
    </source>
</evidence>
<evidence type="ECO:0000313" key="9">
    <source>
        <dbReference type="EMBL" id="NWI68023.1"/>
    </source>
</evidence>
<proteinExistence type="inferred from homology"/>
<protein>
    <recommendedName>
        <fullName evidence="6">Protein YIPF</fullName>
    </recommendedName>
</protein>
<evidence type="ECO:0000256" key="2">
    <source>
        <dbReference type="ARBA" id="ARBA00010596"/>
    </source>
</evidence>
<keyword evidence="5 6" id="KW-0472">Membrane</keyword>
<comment type="subcellular location">
    <subcellularLocation>
        <location evidence="6">Golgi apparatus membrane</location>
        <topology evidence="6">Multi-pass membrane protein</topology>
    </subcellularLocation>
    <subcellularLocation>
        <location evidence="1">Golgi apparatus</location>
        <location evidence="1">cis-Golgi network membrane</location>
        <topology evidence="1">Multi-pass membrane protein</topology>
    </subcellularLocation>
</comment>
<reference evidence="9" key="1">
    <citation type="submission" date="2019-10" db="EMBL/GenBank/DDBJ databases">
        <title>Bird 10,000 Genomes (B10K) Project - Family phase.</title>
        <authorList>
            <person name="Zhang G."/>
        </authorList>
    </citation>
    <scope>NUCLEOTIDE SEQUENCE</scope>
    <source>
        <strain evidence="9">B10K-DU-002-69</strain>
        <tissue evidence="9">Muscle</tissue>
    </source>
</reference>
<feature type="transmembrane region" description="Helical" evidence="6">
    <location>
        <begin position="191"/>
        <end position="213"/>
    </location>
</feature>
<feature type="transmembrane region" description="Helical" evidence="6">
    <location>
        <begin position="158"/>
        <end position="184"/>
    </location>
</feature>
<dbReference type="PANTHER" id="PTHR12822:SF3">
    <property type="entry name" value="PROTEIN YIPF2"/>
    <property type="match status" value="1"/>
</dbReference>
<feature type="transmembrane region" description="Helical" evidence="6">
    <location>
        <begin position="219"/>
        <end position="237"/>
    </location>
</feature>
<evidence type="ECO:0000256" key="3">
    <source>
        <dbReference type="ARBA" id="ARBA00022692"/>
    </source>
</evidence>
<organism evidence="9 10">
    <name type="scientific">Todus mexicanus</name>
    <name type="common">Puerto Rican tody</name>
    <dbReference type="NCBI Taxonomy" id="135184"/>
    <lineage>
        <taxon>Eukaryota</taxon>
        <taxon>Metazoa</taxon>
        <taxon>Chordata</taxon>
        <taxon>Craniata</taxon>
        <taxon>Vertebrata</taxon>
        <taxon>Euteleostomi</taxon>
        <taxon>Archelosauria</taxon>
        <taxon>Archosauria</taxon>
        <taxon>Dinosauria</taxon>
        <taxon>Saurischia</taxon>
        <taxon>Theropoda</taxon>
        <taxon>Coelurosauria</taxon>
        <taxon>Aves</taxon>
        <taxon>Neognathae</taxon>
        <taxon>Neoaves</taxon>
        <taxon>Telluraves</taxon>
        <taxon>Coraciimorphae</taxon>
        <taxon>Coraciiformes</taxon>
        <taxon>Todidae</taxon>
        <taxon>Todus</taxon>
    </lineage>
</organism>
<feature type="non-terminal residue" evidence="9">
    <location>
        <position position="239"/>
    </location>
</feature>
<dbReference type="GO" id="GO:0000139">
    <property type="term" value="C:Golgi membrane"/>
    <property type="evidence" value="ECO:0007669"/>
    <property type="project" value="UniProtKB-SubCell"/>
</dbReference>
<feature type="domain" description="Yip1" evidence="8">
    <location>
        <begin position="80"/>
        <end position="235"/>
    </location>
</feature>